<proteinExistence type="predicted"/>
<gene>
    <name evidence="1" type="ORF">CLVI_12250</name>
</gene>
<dbReference type="AlphaFoldDB" id="A0A2T0BH62"/>
<keyword evidence="2" id="KW-1185">Reference proteome</keyword>
<protein>
    <submittedName>
        <fullName evidence="1">Uncharacterized protein</fullName>
    </submittedName>
</protein>
<dbReference type="PANTHER" id="PTHR39179:SF1">
    <property type="entry name" value="SPORE COAT PROTEIN I"/>
    <property type="match status" value="1"/>
</dbReference>
<accession>A0A2T0BH62</accession>
<evidence type="ECO:0000313" key="2">
    <source>
        <dbReference type="Proteomes" id="UP000239471"/>
    </source>
</evidence>
<evidence type="ECO:0000313" key="1">
    <source>
        <dbReference type="EMBL" id="PRR83183.1"/>
    </source>
</evidence>
<dbReference type="EMBL" id="PVXQ01000009">
    <property type="protein sequence ID" value="PRR83183.1"/>
    <property type="molecule type" value="Genomic_DNA"/>
</dbReference>
<dbReference type="Proteomes" id="UP000239471">
    <property type="component" value="Unassembled WGS sequence"/>
</dbReference>
<name>A0A2T0BH62_9CLOT</name>
<sequence length="207" mass="24507">MSGYHYNGSFRINSTIGKRVESIKVYIKRLKKDLEWRQKKEFSNSMDRFLLSKGGNIIKQGERALEEIGGIDYLGLIKRSMKQNEICLGRTDQGNLRKNNGIEIGNIKGLSYNLIEEDIYEYLKKIRRRVISPNEEAYIERYIIEKKLENNSKEYIKLLLEIPYDSLRQWLRYSEGKRNMAPDDYFKNIEEISKYENKVMKQGGKNE</sequence>
<dbReference type="Gene3D" id="3.90.1200.10">
    <property type="match status" value="1"/>
</dbReference>
<comment type="caution">
    <text evidence="1">The sequence shown here is derived from an EMBL/GenBank/DDBJ whole genome shotgun (WGS) entry which is preliminary data.</text>
</comment>
<organism evidence="1 2">
    <name type="scientific">Clostridium vincentii</name>
    <dbReference type="NCBI Taxonomy" id="52704"/>
    <lineage>
        <taxon>Bacteria</taxon>
        <taxon>Bacillati</taxon>
        <taxon>Bacillota</taxon>
        <taxon>Clostridia</taxon>
        <taxon>Eubacteriales</taxon>
        <taxon>Clostridiaceae</taxon>
        <taxon>Clostridium</taxon>
    </lineage>
</organism>
<dbReference type="InterPro" id="IPR047175">
    <property type="entry name" value="CotS-like"/>
</dbReference>
<dbReference type="GO" id="GO:0042601">
    <property type="term" value="C:endospore-forming forespore"/>
    <property type="evidence" value="ECO:0007669"/>
    <property type="project" value="TreeGrafter"/>
</dbReference>
<reference evidence="1 2" key="1">
    <citation type="submission" date="2018-03" db="EMBL/GenBank/DDBJ databases">
        <title>Genome sequence of Clostridium vincentii DSM 10228.</title>
        <authorList>
            <person name="Poehlein A."/>
            <person name="Daniel R."/>
        </authorList>
    </citation>
    <scope>NUCLEOTIDE SEQUENCE [LARGE SCALE GENOMIC DNA]</scope>
    <source>
        <strain evidence="1 2">DSM 10228</strain>
    </source>
</reference>
<dbReference type="PANTHER" id="PTHR39179">
    <property type="entry name" value="SPORE COAT PROTEIN I"/>
    <property type="match status" value="1"/>
</dbReference>